<evidence type="ECO:0000256" key="3">
    <source>
        <dbReference type="ARBA" id="ARBA00022448"/>
    </source>
</evidence>
<gene>
    <name evidence="9" type="ORF">SAMN04488115_107282</name>
</gene>
<dbReference type="GO" id="GO:0033214">
    <property type="term" value="P:siderophore-iron import into cell"/>
    <property type="evidence" value="ECO:0007669"/>
    <property type="project" value="TreeGrafter"/>
</dbReference>
<feature type="transmembrane region" description="Helical" evidence="8">
    <location>
        <begin position="311"/>
        <end position="331"/>
    </location>
</feature>
<comment type="similarity">
    <text evidence="2">Belongs to the binding-protein-dependent transport system permease family. FecCD subfamily.</text>
</comment>
<evidence type="ECO:0000256" key="6">
    <source>
        <dbReference type="ARBA" id="ARBA00022989"/>
    </source>
</evidence>
<organism evidence="9 10">
    <name type="scientific">Bosea lathyri</name>
    <dbReference type="NCBI Taxonomy" id="1036778"/>
    <lineage>
        <taxon>Bacteria</taxon>
        <taxon>Pseudomonadati</taxon>
        <taxon>Pseudomonadota</taxon>
        <taxon>Alphaproteobacteria</taxon>
        <taxon>Hyphomicrobiales</taxon>
        <taxon>Boseaceae</taxon>
        <taxon>Bosea</taxon>
    </lineage>
</organism>
<dbReference type="InterPro" id="IPR037294">
    <property type="entry name" value="ABC_BtuC-like"/>
</dbReference>
<accession>A0A1H6BKD1</accession>
<comment type="subcellular location">
    <subcellularLocation>
        <location evidence="1">Cell membrane</location>
        <topology evidence="1">Multi-pass membrane protein</topology>
    </subcellularLocation>
</comment>
<sequence length="366" mass="38633">MNSQVNLQVSSTVTATAPAQGTEARFAYRALSFRRRLILAGLFCLLLASFVVDLMLGPARYSATQVLDALLDPAGVPAALRVVIWDIRLPVALMAVVTGASLAVAGAQMQTILNNPLASPFTLGISAAASFGAALALVFGVGLLPIAADYIVPINAFLVAMATALLIHVLSQSRGVTTETVILLGIALVFTFNALLALLQFFASEQALGAVVFWMMGSLTKASWSKLAITTGVFVLSLPFFFRHAWALTTLRLGDDKAASFGINVRRLRLEIMLLVSLLAAVPVSFVGTIGFIGLVGPHIARMVIGEDQRFFLPASALAGAAILSASSVVSKSLIPGLIFPISIVTALIGVPFFFSLIMSSRKRAW</sequence>
<protein>
    <submittedName>
        <fullName evidence="9">Iron complex transport system permease protein</fullName>
    </submittedName>
</protein>
<evidence type="ECO:0000313" key="10">
    <source>
        <dbReference type="Proteomes" id="UP000236743"/>
    </source>
</evidence>
<dbReference type="InterPro" id="IPR000522">
    <property type="entry name" value="ABC_transptr_permease_BtuC"/>
</dbReference>
<reference evidence="9 10" key="1">
    <citation type="submission" date="2016-10" db="EMBL/GenBank/DDBJ databases">
        <authorList>
            <person name="de Groot N.N."/>
        </authorList>
    </citation>
    <scope>NUCLEOTIDE SEQUENCE [LARGE SCALE GENOMIC DNA]</scope>
    <source>
        <strain evidence="9 10">DSM 26656</strain>
    </source>
</reference>
<dbReference type="Proteomes" id="UP000236743">
    <property type="component" value="Unassembled WGS sequence"/>
</dbReference>
<keyword evidence="10" id="KW-1185">Reference proteome</keyword>
<feature type="transmembrane region" description="Helical" evidence="8">
    <location>
        <begin position="87"/>
        <end position="109"/>
    </location>
</feature>
<dbReference type="CDD" id="cd06550">
    <property type="entry name" value="TM_ABC_iron-siderophores_like"/>
    <property type="match status" value="1"/>
</dbReference>
<evidence type="ECO:0000256" key="1">
    <source>
        <dbReference type="ARBA" id="ARBA00004651"/>
    </source>
</evidence>
<feature type="transmembrane region" description="Helical" evidence="8">
    <location>
        <begin position="272"/>
        <end position="296"/>
    </location>
</feature>
<dbReference type="FunFam" id="1.10.3470.10:FF:000001">
    <property type="entry name" value="Vitamin B12 ABC transporter permease BtuC"/>
    <property type="match status" value="1"/>
</dbReference>
<dbReference type="GO" id="GO:0005886">
    <property type="term" value="C:plasma membrane"/>
    <property type="evidence" value="ECO:0007669"/>
    <property type="project" value="UniProtKB-SubCell"/>
</dbReference>
<name>A0A1H6BKD1_9HYPH</name>
<evidence type="ECO:0000256" key="8">
    <source>
        <dbReference type="SAM" id="Phobius"/>
    </source>
</evidence>
<feature type="transmembrane region" description="Helical" evidence="8">
    <location>
        <begin position="150"/>
        <end position="170"/>
    </location>
</feature>
<dbReference type="SUPFAM" id="SSF81345">
    <property type="entry name" value="ABC transporter involved in vitamin B12 uptake, BtuC"/>
    <property type="match status" value="1"/>
</dbReference>
<feature type="transmembrane region" description="Helical" evidence="8">
    <location>
        <begin position="182"/>
        <end position="203"/>
    </location>
</feature>
<evidence type="ECO:0000256" key="2">
    <source>
        <dbReference type="ARBA" id="ARBA00007935"/>
    </source>
</evidence>
<evidence type="ECO:0000256" key="7">
    <source>
        <dbReference type="ARBA" id="ARBA00023136"/>
    </source>
</evidence>
<evidence type="ECO:0000256" key="4">
    <source>
        <dbReference type="ARBA" id="ARBA00022475"/>
    </source>
</evidence>
<dbReference type="EMBL" id="FNUY01000007">
    <property type="protein sequence ID" value="SEG60827.1"/>
    <property type="molecule type" value="Genomic_DNA"/>
</dbReference>
<evidence type="ECO:0000313" key="9">
    <source>
        <dbReference type="EMBL" id="SEG60827.1"/>
    </source>
</evidence>
<feature type="transmembrane region" description="Helical" evidence="8">
    <location>
        <begin position="338"/>
        <end position="359"/>
    </location>
</feature>
<keyword evidence="7 8" id="KW-0472">Membrane</keyword>
<feature type="transmembrane region" description="Helical" evidence="8">
    <location>
        <begin position="121"/>
        <end position="144"/>
    </location>
</feature>
<keyword evidence="6 8" id="KW-1133">Transmembrane helix</keyword>
<dbReference type="GO" id="GO:0022857">
    <property type="term" value="F:transmembrane transporter activity"/>
    <property type="evidence" value="ECO:0007669"/>
    <property type="project" value="InterPro"/>
</dbReference>
<proteinExistence type="inferred from homology"/>
<evidence type="ECO:0000256" key="5">
    <source>
        <dbReference type="ARBA" id="ARBA00022692"/>
    </source>
</evidence>
<keyword evidence="4" id="KW-1003">Cell membrane</keyword>
<keyword evidence="5 8" id="KW-0812">Transmembrane</keyword>
<dbReference type="PANTHER" id="PTHR30472:SF25">
    <property type="entry name" value="ABC TRANSPORTER PERMEASE PROTEIN MJ0876-RELATED"/>
    <property type="match status" value="1"/>
</dbReference>
<dbReference type="Gene3D" id="1.10.3470.10">
    <property type="entry name" value="ABC transporter involved in vitamin B12 uptake, BtuC"/>
    <property type="match status" value="1"/>
</dbReference>
<feature type="transmembrane region" description="Helical" evidence="8">
    <location>
        <begin position="37"/>
        <end position="56"/>
    </location>
</feature>
<feature type="transmembrane region" description="Helical" evidence="8">
    <location>
        <begin position="223"/>
        <end position="242"/>
    </location>
</feature>
<dbReference type="PANTHER" id="PTHR30472">
    <property type="entry name" value="FERRIC ENTEROBACTIN TRANSPORT SYSTEM PERMEASE PROTEIN"/>
    <property type="match status" value="1"/>
</dbReference>
<keyword evidence="3" id="KW-0813">Transport</keyword>
<dbReference type="Pfam" id="PF01032">
    <property type="entry name" value="FecCD"/>
    <property type="match status" value="1"/>
</dbReference>
<dbReference type="AlphaFoldDB" id="A0A1H6BKD1"/>